<dbReference type="Pfam" id="PF16925">
    <property type="entry name" value="TetR_C_13"/>
    <property type="match status" value="1"/>
</dbReference>
<accession>A0A2T1GMP1</accession>
<dbReference type="PANTHER" id="PTHR47506:SF3">
    <property type="entry name" value="HTH-TYPE TRANSCRIPTIONAL REGULATOR LMRA"/>
    <property type="match status" value="1"/>
</dbReference>
<dbReference type="PANTHER" id="PTHR47506">
    <property type="entry name" value="TRANSCRIPTIONAL REGULATORY PROTEIN"/>
    <property type="match status" value="1"/>
</dbReference>
<feature type="domain" description="HTH tetR-type" evidence="5">
    <location>
        <begin position="5"/>
        <end position="65"/>
    </location>
</feature>
<keyword evidence="3" id="KW-0804">Transcription</keyword>
<name>A0A2T1GMP1_9CYAN</name>
<dbReference type="PRINTS" id="PR00455">
    <property type="entry name" value="HTHTETR"/>
</dbReference>
<dbReference type="AlphaFoldDB" id="A0A2T1GMP1"/>
<sequence length="196" mass="21723">MSKAEQTKQKIIEKAAITFNQNGYAGSSIGEIMKLTGLRKSGFYHHFKSKEEIAVAAFDYTLGLILEAVMAKVGTANTAIDRLNAFIDTFRGFTTQPIAVGGCPILNTAVESDDTHPRLRLHVQEAVNEIRALIDSIIELGIRQNEILDTTDREQVSTIILVTIEGAIMMSKLYGTDIYLDRAIEHLHQYINGLAR</sequence>
<gene>
    <name evidence="6" type="ORF">C7B77_02305</name>
</gene>
<keyword evidence="2 4" id="KW-0238">DNA-binding</keyword>
<dbReference type="SUPFAM" id="SSF46689">
    <property type="entry name" value="Homeodomain-like"/>
    <property type="match status" value="1"/>
</dbReference>
<dbReference type="Pfam" id="PF00440">
    <property type="entry name" value="TetR_N"/>
    <property type="match status" value="1"/>
</dbReference>
<evidence type="ECO:0000256" key="2">
    <source>
        <dbReference type="ARBA" id="ARBA00023125"/>
    </source>
</evidence>
<evidence type="ECO:0000259" key="5">
    <source>
        <dbReference type="PROSITE" id="PS50977"/>
    </source>
</evidence>
<evidence type="ECO:0000313" key="7">
    <source>
        <dbReference type="Proteomes" id="UP000238937"/>
    </source>
</evidence>
<dbReference type="Gene3D" id="1.10.357.10">
    <property type="entry name" value="Tetracycline Repressor, domain 2"/>
    <property type="match status" value="1"/>
</dbReference>
<reference evidence="6 7" key="1">
    <citation type="submission" date="2018-03" db="EMBL/GenBank/DDBJ databases">
        <title>The ancient ancestry and fast evolution of plastids.</title>
        <authorList>
            <person name="Moore K.R."/>
            <person name="Magnabosco C."/>
            <person name="Momper L."/>
            <person name="Gold D.A."/>
            <person name="Bosak T."/>
            <person name="Fournier G.P."/>
        </authorList>
    </citation>
    <scope>NUCLEOTIDE SEQUENCE [LARGE SCALE GENOMIC DNA]</scope>
    <source>
        <strain evidence="6 7">CCALA 037</strain>
    </source>
</reference>
<organism evidence="6 7">
    <name type="scientific">Chamaesiphon polymorphus CCALA 037</name>
    <dbReference type="NCBI Taxonomy" id="2107692"/>
    <lineage>
        <taxon>Bacteria</taxon>
        <taxon>Bacillati</taxon>
        <taxon>Cyanobacteriota</taxon>
        <taxon>Cyanophyceae</taxon>
        <taxon>Gomontiellales</taxon>
        <taxon>Chamaesiphonaceae</taxon>
        <taxon>Chamaesiphon</taxon>
    </lineage>
</organism>
<evidence type="ECO:0000256" key="4">
    <source>
        <dbReference type="PROSITE-ProRule" id="PRU00335"/>
    </source>
</evidence>
<dbReference type="InterPro" id="IPR001647">
    <property type="entry name" value="HTH_TetR"/>
</dbReference>
<dbReference type="InterPro" id="IPR009057">
    <property type="entry name" value="Homeodomain-like_sf"/>
</dbReference>
<feature type="DNA-binding region" description="H-T-H motif" evidence="4">
    <location>
        <begin position="28"/>
        <end position="47"/>
    </location>
</feature>
<comment type="caution">
    <text evidence="6">The sequence shown here is derived from an EMBL/GenBank/DDBJ whole genome shotgun (WGS) entry which is preliminary data.</text>
</comment>
<dbReference type="InterPro" id="IPR011075">
    <property type="entry name" value="TetR_C"/>
</dbReference>
<keyword evidence="7" id="KW-1185">Reference proteome</keyword>
<dbReference type="PROSITE" id="PS50977">
    <property type="entry name" value="HTH_TETR_2"/>
    <property type="match status" value="1"/>
</dbReference>
<dbReference type="SUPFAM" id="SSF48498">
    <property type="entry name" value="Tetracyclin repressor-like, C-terminal domain"/>
    <property type="match status" value="1"/>
</dbReference>
<dbReference type="InterPro" id="IPR036271">
    <property type="entry name" value="Tet_transcr_reg_TetR-rel_C_sf"/>
</dbReference>
<dbReference type="Proteomes" id="UP000238937">
    <property type="component" value="Unassembled WGS sequence"/>
</dbReference>
<dbReference type="EMBL" id="PVWO01000015">
    <property type="protein sequence ID" value="PSB59066.1"/>
    <property type="molecule type" value="Genomic_DNA"/>
</dbReference>
<dbReference type="OrthoDB" id="116240at2"/>
<protein>
    <submittedName>
        <fullName evidence="6">TetR/AcrR family transcriptional regulator</fullName>
    </submittedName>
</protein>
<keyword evidence="1" id="KW-0805">Transcription regulation</keyword>
<dbReference type="GO" id="GO:0003677">
    <property type="term" value="F:DNA binding"/>
    <property type="evidence" value="ECO:0007669"/>
    <property type="project" value="UniProtKB-UniRule"/>
</dbReference>
<evidence type="ECO:0000256" key="3">
    <source>
        <dbReference type="ARBA" id="ARBA00023163"/>
    </source>
</evidence>
<evidence type="ECO:0000256" key="1">
    <source>
        <dbReference type="ARBA" id="ARBA00023015"/>
    </source>
</evidence>
<evidence type="ECO:0000313" key="6">
    <source>
        <dbReference type="EMBL" id="PSB59066.1"/>
    </source>
</evidence>
<proteinExistence type="predicted"/>
<dbReference type="RefSeq" id="WP_106299923.1">
    <property type="nucleotide sequence ID" value="NZ_PVWO01000015.1"/>
</dbReference>